<comment type="similarity">
    <text evidence="1 4">Belongs to the universal ribosomal protein uL14 family.</text>
</comment>
<keyword evidence="3 4" id="KW-0687">Ribonucleoprotein</keyword>
<dbReference type="EMBL" id="AP018507">
    <property type="protein sequence ID" value="BBC77619.1"/>
    <property type="molecule type" value="Genomic_DNA"/>
</dbReference>
<protein>
    <submittedName>
        <fullName evidence="5">Ribosomal protein L14</fullName>
    </submittedName>
</protein>
<accession>A0A2Z5ZAF8</accession>
<evidence type="ECO:0000256" key="4">
    <source>
        <dbReference type="RuleBase" id="RU003949"/>
    </source>
</evidence>
<keyword evidence="2 4" id="KW-0689">Ribosomal protein</keyword>
<dbReference type="Pfam" id="PF00238">
    <property type="entry name" value="Ribosomal_L14"/>
    <property type="match status" value="1"/>
</dbReference>
<sequence>MIQQESILKVVDNSGAKTVKCIKVLGGFKRRYASLGDLIVVSVQQLRNKSKSTSKVLKGGVFRALVVRTKKQCKKRDGSLFLLEENAAVLINKQGNPIGTRILGPIPKSLKKKKFMKFISLSVGLISI</sequence>
<name>A0A2Z5ZAF8_9STRA</name>
<evidence type="ECO:0000313" key="5">
    <source>
        <dbReference type="EMBL" id="BBC77619.1"/>
    </source>
</evidence>
<organism evidence="5">
    <name type="scientific">Nitzschia sp. PL1-4</name>
    <dbReference type="NCBI Taxonomy" id="2083272"/>
    <lineage>
        <taxon>Eukaryota</taxon>
        <taxon>Sar</taxon>
        <taxon>Stramenopiles</taxon>
        <taxon>Ochrophyta</taxon>
        <taxon>Bacillariophyta</taxon>
        <taxon>Bacillariophyceae</taxon>
        <taxon>Bacillariophycidae</taxon>
        <taxon>Bacillariales</taxon>
        <taxon>Bacillariaceae</taxon>
        <taxon>Nitzschia</taxon>
    </lineage>
</organism>
<gene>
    <name evidence="5" type="primary">rpl14</name>
</gene>
<evidence type="ECO:0000256" key="2">
    <source>
        <dbReference type="ARBA" id="ARBA00022980"/>
    </source>
</evidence>
<dbReference type="InterPro" id="IPR036853">
    <property type="entry name" value="Ribosomal_uL14_sf"/>
</dbReference>
<dbReference type="AlphaFoldDB" id="A0A2Z5ZAF8"/>
<geneLocation type="mitochondrion" evidence="5"/>
<dbReference type="CDD" id="cd00337">
    <property type="entry name" value="Ribosomal_uL14"/>
    <property type="match status" value="1"/>
</dbReference>
<dbReference type="SUPFAM" id="SSF50193">
    <property type="entry name" value="Ribosomal protein L14"/>
    <property type="match status" value="1"/>
</dbReference>
<reference evidence="5" key="1">
    <citation type="submission" date="2018-02" db="EMBL/GenBank/DDBJ databases">
        <title>Evolution and diversity of non-photosynthetic diatom plastid genomes.</title>
        <authorList>
            <person name="Kamikawa R."/>
            <person name="Ishii K."/>
        </authorList>
    </citation>
    <scope>NUCLEOTIDE SEQUENCE</scope>
    <source>
        <strain evidence="5">PL1-4</strain>
    </source>
</reference>
<dbReference type="Gene3D" id="2.40.150.20">
    <property type="entry name" value="Ribosomal protein L14"/>
    <property type="match status" value="1"/>
</dbReference>
<evidence type="ECO:0000256" key="3">
    <source>
        <dbReference type="ARBA" id="ARBA00023274"/>
    </source>
</evidence>
<dbReference type="HAMAP" id="MF_01367">
    <property type="entry name" value="Ribosomal_uL14"/>
    <property type="match status" value="1"/>
</dbReference>
<dbReference type="GO" id="GO:0003735">
    <property type="term" value="F:structural constituent of ribosome"/>
    <property type="evidence" value="ECO:0007669"/>
    <property type="project" value="InterPro"/>
</dbReference>
<dbReference type="PANTHER" id="PTHR11761:SF3">
    <property type="entry name" value="LARGE RIBOSOMAL SUBUNIT PROTEIN UL14M"/>
    <property type="match status" value="1"/>
</dbReference>
<proteinExistence type="inferred from homology"/>
<dbReference type="NCBIfam" id="TIGR01067">
    <property type="entry name" value="rplN_bact"/>
    <property type="match status" value="1"/>
</dbReference>
<evidence type="ECO:0000256" key="1">
    <source>
        <dbReference type="ARBA" id="ARBA00010745"/>
    </source>
</evidence>
<dbReference type="InterPro" id="IPR005745">
    <property type="entry name" value="Ribosomal_uL14_bac-type"/>
</dbReference>
<dbReference type="PANTHER" id="PTHR11761">
    <property type="entry name" value="50S/60S RIBOSOMAL PROTEIN L14/L23"/>
    <property type="match status" value="1"/>
</dbReference>
<dbReference type="SMART" id="SM01374">
    <property type="entry name" value="Ribosomal_L14"/>
    <property type="match status" value="1"/>
</dbReference>
<dbReference type="InterPro" id="IPR000218">
    <property type="entry name" value="Ribosomal_uL14"/>
</dbReference>
<dbReference type="GO" id="GO:0070180">
    <property type="term" value="F:large ribosomal subunit rRNA binding"/>
    <property type="evidence" value="ECO:0007669"/>
    <property type="project" value="TreeGrafter"/>
</dbReference>
<keyword evidence="5" id="KW-0496">Mitochondrion</keyword>
<dbReference type="GO" id="GO:0006412">
    <property type="term" value="P:translation"/>
    <property type="evidence" value="ECO:0007669"/>
    <property type="project" value="InterPro"/>
</dbReference>
<dbReference type="GO" id="GO:0005762">
    <property type="term" value="C:mitochondrial large ribosomal subunit"/>
    <property type="evidence" value="ECO:0007669"/>
    <property type="project" value="TreeGrafter"/>
</dbReference>